<dbReference type="PATRIC" id="fig|413882.6.peg.4109"/>
<evidence type="ECO:0000259" key="3">
    <source>
        <dbReference type="Pfam" id="PF00534"/>
    </source>
</evidence>
<dbReference type="OrthoDB" id="509705at2"/>
<keyword evidence="6" id="KW-1185">Reference proteome</keyword>
<evidence type="ECO:0000313" key="5">
    <source>
        <dbReference type="EMBL" id="AKJ30627.1"/>
    </source>
</evidence>
<feature type="domain" description="Glycosyltransferase subfamily 4-like N-terminal" evidence="4">
    <location>
        <begin position="15"/>
        <end position="163"/>
    </location>
</feature>
<gene>
    <name evidence="5" type="ORF">AAW51_3936</name>
</gene>
<dbReference type="RefSeq" id="WP_047195956.1">
    <property type="nucleotide sequence ID" value="NZ_CP011371.1"/>
</dbReference>
<accession>A0A0G3BMJ0</accession>
<dbReference type="Pfam" id="PF13439">
    <property type="entry name" value="Glyco_transf_4"/>
    <property type="match status" value="1"/>
</dbReference>
<dbReference type="Pfam" id="PF00534">
    <property type="entry name" value="Glycos_transf_1"/>
    <property type="match status" value="1"/>
</dbReference>
<evidence type="ECO:0000256" key="1">
    <source>
        <dbReference type="ARBA" id="ARBA00022676"/>
    </source>
</evidence>
<sequence>MKVLHVEAGKHLYGGALQVVFLLEALRRPGDEHVLACPRGAAIADAARPHAARVHEIEMKGDADIGMVGRLRQLIRAERPDVVHLHSRRGSDLWGGIAARLEGVPVVLSRRVDNPEPRWWVGLKYRLYDRVIAISEGIRQVLLSEGLAADKVVCVHSAVDTQRYRPGCDDVEWFRAEFGIAEGELTVGMAAQFIPRKGHRMLLEALPAVLAVHPNTHVLLFGQGPEQEPVKRLIQAAGLENRVHVEGFRRDLDRVLPCLDVLAHPAEMEGLGVALLQAAACAVPIVACRAGGIPEVVRHGLNGELVAPGDAPALSEALTKLLSSSSLRRAYGDAGRTLVLERFSIGAMAAGNHAVYTTVRKAA</sequence>
<dbReference type="Gene3D" id="3.40.50.2000">
    <property type="entry name" value="Glycogen Phosphorylase B"/>
    <property type="match status" value="2"/>
</dbReference>
<dbReference type="KEGG" id="pbh:AAW51_3936"/>
<feature type="domain" description="Glycosyl transferase family 1" evidence="3">
    <location>
        <begin position="174"/>
        <end position="336"/>
    </location>
</feature>
<proteinExistence type="predicted"/>
<name>A0A0G3BMJ0_9BURK</name>
<dbReference type="InterPro" id="IPR001296">
    <property type="entry name" value="Glyco_trans_1"/>
</dbReference>
<dbReference type="SUPFAM" id="SSF53756">
    <property type="entry name" value="UDP-Glycosyltransferase/glycogen phosphorylase"/>
    <property type="match status" value="1"/>
</dbReference>
<dbReference type="PANTHER" id="PTHR12526:SF510">
    <property type="entry name" value="D-INOSITOL 3-PHOSPHATE GLYCOSYLTRANSFERASE"/>
    <property type="match status" value="1"/>
</dbReference>
<keyword evidence="1" id="KW-0328">Glycosyltransferase</keyword>
<evidence type="ECO:0000259" key="4">
    <source>
        <dbReference type="Pfam" id="PF13439"/>
    </source>
</evidence>
<dbReference type="STRING" id="413882.AAW51_3936"/>
<reference evidence="5 6" key="1">
    <citation type="submission" date="2015-05" db="EMBL/GenBank/DDBJ databases">
        <authorList>
            <person name="Tang B."/>
            <person name="Yu Y."/>
        </authorList>
    </citation>
    <scope>NUCLEOTIDE SEQUENCE [LARGE SCALE GENOMIC DNA]</scope>
    <source>
        <strain evidence="5 6">DSM 7029</strain>
    </source>
</reference>
<evidence type="ECO:0000313" key="6">
    <source>
        <dbReference type="Proteomes" id="UP000035352"/>
    </source>
</evidence>
<protein>
    <submittedName>
        <fullName evidence="5">Glycosyl transferase</fullName>
    </submittedName>
</protein>
<dbReference type="AlphaFoldDB" id="A0A0G3BMJ0"/>
<evidence type="ECO:0000256" key="2">
    <source>
        <dbReference type="ARBA" id="ARBA00022679"/>
    </source>
</evidence>
<dbReference type="PANTHER" id="PTHR12526">
    <property type="entry name" value="GLYCOSYLTRANSFERASE"/>
    <property type="match status" value="1"/>
</dbReference>
<dbReference type="GO" id="GO:0016757">
    <property type="term" value="F:glycosyltransferase activity"/>
    <property type="evidence" value="ECO:0007669"/>
    <property type="project" value="UniProtKB-KW"/>
</dbReference>
<dbReference type="InterPro" id="IPR028098">
    <property type="entry name" value="Glyco_trans_4-like_N"/>
</dbReference>
<dbReference type="EMBL" id="CP011371">
    <property type="protein sequence ID" value="AKJ30627.1"/>
    <property type="molecule type" value="Genomic_DNA"/>
</dbReference>
<organism evidence="5 6">
    <name type="scientific">Caldimonas brevitalea</name>
    <dbReference type="NCBI Taxonomy" id="413882"/>
    <lineage>
        <taxon>Bacteria</taxon>
        <taxon>Pseudomonadati</taxon>
        <taxon>Pseudomonadota</taxon>
        <taxon>Betaproteobacteria</taxon>
        <taxon>Burkholderiales</taxon>
        <taxon>Sphaerotilaceae</taxon>
        <taxon>Caldimonas</taxon>
    </lineage>
</organism>
<dbReference type="Proteomes" id="UP000035352">
    <property type="component" value="Chromosome"/>
</dbReference>
<keyword evidence="2 5" id="KW-0808">Transferase</keyword>